<gene>
    <name evidence="1" type="ORF">ORD21_09960</name>
</gene>
<dbReference type="Proteomes" id="UP001276150">
    <property type="component" value="Unassembled WGS sequence"/>
</dbReference>
<evidence type="ECO:0000313" key="1">
    <source>
        <dbReference type="EMBL" id="MDV6374908.1"/>
    </source>
</evidence>
<evidence type="ECO:0008006" key="3">
    <source>
        <dbReference type="Google" id="ProtNLM"/>
    </source>
</evidence>
<name>A0ABU4DRA1_9DEIO</name>
<dbReference type="EMBL" id="JAPMIV010000016">
    <property type="protein sequence ID" value="MDV6374908.1"/>
    <property type="molecule type" value="Genomic_DNA"/>
</dbReference>
<proteinExistence type="predicted"/>
<dbReference type="SMART" id="SM00710">
    <property type="entry name" value="PbH1"/>
    <property type="match status" value="5"/>
</dbReference>
<dbReference type="RefSeq" id="WP_317640236.1">
    <property type="nucleotide sequence ID" value="NZ_JAPMIV010000016.1"/>
</dbReference>
<evidence type="ECO:0000313" key="2">
    <source>
        <dbReference type="Proteomes" id="UP001276150"/>
    </source>
</evidence>
<dbReference type="SUPFAM" id="SSF51126">
    <property type="entry name" value="Pectin lyase-like"/>
    <property type="match status" value="1"/>
</dbReference>
<protein>
    <recommendedName>
        <fullName evidence="3">Right handed beta helix domain-containing protein</fullName>
    </recommendedName>
</protein>
<dbReference type="InterPro" id="IPR011050">
    <property type="entry name" value="Pectin_lyase_fold/virulence"/>
</dbReference>
<reference evidence="1 2" key="1">
    <citation type="submission" date="2022-11" db="EMBL/GenBank/DDBJ databases">
        <title>Deinococcus ZS9-10, Low Temperature and Draught-tolerating, UV-resistant Bacteria from Continental Antarctica.</title>
        <authorList>
            <person name="Cheng L."/>
        </authorList>
    </citation>
    <scope>NUCLEOTIDE SEQUENCE [LARGE SCALE GENOMIC DNA]</scope>
    <source>
        <strain evidence="1 2">ZS9-10</strain>
    </source>
</reference>
<comment type="caution">
    <text evidence="1">The sequence shown here is derived from an EMBL/GenBank/DDBJ whole genome shotgun (WGS) entry which is preliminary data.</text>
</comment>
<sequence length="456" mass="49269">MRAASAAEEIDVTTTLKTVQVLKRVQISRSGTAPVMSRAALMLGLVTLALTACAPATDLRSVVAQNHPSEGHAYEGPLVITQGGTYRGNWQSLDPAVPAISIRTREPVVIENSYLRGRGNLIRGEWVNLTIRNTTGYGLNPLTDGLFPGRFMNVEKVLNLDVQNNTLIGTSGIYVNYFNGDSASGQTIKILKNKIKNVDGRYVDASGKLTGKRYNVQAIQFNAVRGVAGVEIAWNEITNEPEKSGVEENINMYVSSGTPQSSIQIHNNFIDGAYGVNPRKDRGYSGGGIMLGDGSGNDLALSGGYVDVYDNQVVRTSNQGIAIAGGHHQRVYGNRIVSSGRLPSGEINPSANVGIYVWNNQADAQKLSPTFFNNSVFNNLIGWARFDASGKQYYNNLWTPSCLEAAGNVCKDNQAWPVAVSQDSEREELARWKSKMSQARVSVGVDAARVLAHSAN</sequence>
<accession>A0ABU4DRA1</accession>
<organism evidence="1 2">
    <name type="scientific">Deinococcus arenicola</name>
    <dbReference type="NCBI Taxonomy" id="2994950"/>
    <lineage>
        <taxon>Bacteria</taxon>
        <taxon>Thermotogati</taxon>
        <taxon>Deinococcota</taxon>
        <taxon>Deinococci</taxon>
        <taxon>Deinococcales</taxon>
        <taxon>Deinococcaceae</taxon>
        <taxon>Deinococcus</taxon>
    </lineage>
</organism>
<dbReference type="InterPro" id="IPR006626">
    <property type="entry name" value="PbH1"/>
</dbReference>
<keyword evidence="2" id="KW-1185">Reference proteome</keyword>